<reference evidence="3" key="1">
    <citation type="journal article" date="2023" name="Commun. Biol.">
        <title>Genome analysis of Parmales, the sister group of diatoms, reveals the evolutionary specialization of diatoms from phago-mixotrophs to photoautotrophs.</title>
        <authorList>
            <person name="Ban H."/>
            <person name="Sato S."/>
            <person name="Yoshikawa S."/>
            <person name="Yamada K."/>
            <person name="Nakamura Y."/>
            <person name="Ichinomiya M."/>
            <person name="Sato N."/>
            <person name="Blanc-Mathieu R."/>
            <person name="Endo H."/>
            <person name="Kuwata A."/>
            <person name="Ogata H."/>
        </authorList>
    </citation>
    <scope>NUCLEOTIDE SEQUENCE [LARGE SCALE GENOMIC DNA]</scope>
    <source>
        <strain evidence="3">NIES 3701</strain>
    </source>
</reference>
<evidence type="ECO:0000313" key="2">
    <source>
        <dbReference type="EMBL" id="GMH64552.1"/>
    </source>
</evidence>
<keyword evidence="3" id="KW-1185">Reference proteome</keyword>
<comment type="caution">
    <text evidence="2">The sequence shown here is derived from an EMBL/GenBank/DDBJ whole genome shotgun (WGS) entry which is preliminary data.</text>
</comment>
<keyword evidence="1" id="KW-1133">Transmembrane helix</keyword>
<dbReference type="EMBL" id="BRXY01000095">
    <property type="protein sequence ID" value="GMH64552.1"/>
    <property type="molecule type" value="Genomic_DNA"/>
</dbReference>
<gene>
    <name evidence="2" type="ORF">TrST_g111</name>
</gene>
<keyword evidence="1" id="KW-0812">Transmembrane</keyword>
<feature type="transmembrane region" description="Helical" evidence="1">
    <location>
        <begin position="58"/>
        <end position="78"/>
    </location>
</feature>
<sequence>MLECHTDAELFDLQRTYVRDVDEMLPWEHLRWIISDSDDSSRSWLSSQVWYWLKFNPLAVMVYVLLVILIVSLCLFAASCFQNSRFIPCGFAVWMAVKLEMNKLKWEKTVVEEANESHEQSHKNETKAARELKFCIGSSTVGGDIKGGEGNPMLVNKASTGFSFGGEVELREVDEGGIERGLAKKKSDQAIKKKPSMIKTMSAISGPSVKAMTRKINKLA</sequence>
<name>A0A9W7A7X8_9STRA</name>
<proteinExistence type="predicted"/>
<protein>
    <submittedName>
        <fullName evidence="2">Uncharacterized protein</fullName>
    </submittedName>
</protein>
<dbReference type="AlphaFoldDB" id="A0A9W7A7X8"/>
<organism evidence="2 3">
    <name type="scientific">Triparma strigata</name>
    <dbReference type="NCBI Taxonomy" id="1606541"/>
    <lineage>
        <taxon>Eukaryota</taxon>
        <taxon>Sar</taxon>
        <taxon>Stramenopiles</taxon>
        <taxon>Ochrophyta</taxon>
        <taxon>Bolidophyceae</taxon>
        <taxon>Parmales</taxon>
        <taxon>Triparmaceae</taxon>
        <taxon>Triparma</taxon>
    </lineage>
</organism>
<dbReference type="Proteomes" id="UP001165085">
    <property type="component" value="Unassembled WGS sequence"/>
</dbReference>
<accession>A0A9W7A7X8</accession>
<keyword evidence="1" id="KW-0472">Membrane</keyword>
<evidence type="ECO:0000256" key="1">
    <source>
        <dbReference type="SAM" id="Phobius"/>
    </source>
</evidence>
<evidence type="ECO:0000313" key="3">
    <source>
        <dbReference type="Proteomes" id="UP001165085"/>
    </source>
</evidence>